<comment type="similarity">
    <text evidence="1">Belongs to the carotenoid oxygenase family.</text>
</comment>
<sequence length="464" mass="52716">MSRFGRAELPEDLQGHVFIVAPVGSVESGGLPYPDGNSWLNGDGMIYRLDFDRQGEVRLKSRLVKPPCYYADKATQPGTKYEKYQFSNYGILRFSVFLGARNELNTGFLPMKFSQDEPERLLVTYDAGRPYEIDTETLEIVTLVGANQEWRGAMSLSLPFKPVFSTAHPVFDAHTKEMFTVNYGRSLGSLLETTPLIHKLSQLPQEVDEFLKKSAKFLSENIFKNFSSIFSPFSENFFQFCTNLIEKIIGVEDFVYLVRWDGLGNLERWKLILPDGSPIKIKQTIHQIGVTRDYVVIMDTAFKAGLGQLLNNPFPDNKELERQLGYLLTCPVLPDSTIYIVPRDYLKSGQSAARNQREVEVVAWKVVIPLPAADFLVDYENPRGQITLHMAHICAWEVSEWLREYDVSAYSPHNSLPSYLSGITMNPMDISRMGRYVIDVESTIDTLRSEDAEILRTEKALTKA</sequence>
<dbReference type="Proteomes" id="UP001050975">
    <property type="component" value="Unassembled WGS sequence"/>
</dbReference>
<dbReference type="GO" id="GO:0016121">
    <property type="term" value="P:carotene catabolic process"/>
    <property type="evidence" value="ECO:0007669"/>
    <property type="project" value="TreeGrafter"/>
</dbReference>
<dbReference type="Pfam" id="PF03055">
    <property type="entry name" value="RPE65"/>
    <property type="match status" value="1"/>
</dbReference>
<evidence type="ECO:0008006" key="8">
    <source>
        <dbReference type="Google" id="ProtNLM"/>
    </source>
</evidence>
<evidence type="ECO:0000256" key="5">
    <source>
        <dbReference type="PIRSR" id="PIRSR604294-1"/>
    </source>
</evidence>
<dbReference type="AlphaFoldDB" id="A0AAV3XE18"/>
<dbReference type="PANTHER" id="PTHR10543">
    <property type="entry name" value="BETA-CAROTENE DIOXYGENASE"/>
    <property type="match status" value="1"/>
</dbReference>
<accession>A0AAV3XE18</accession>
<keyword evidence="4 5" id="KW-0408">Iron</keyword>
<evidence type="ECO:0000313" key="6">
    <source>
        <dbReference type="EMBL" id="GET39711.1"/>
    </source>
</evidence>
<dbReference type="InterPro" id="IPR004294">
    <property type="entry name" value="Carotenoid_Oase"/>
</dbReference>
<keyword evidence="2 5" id="KW-0479">Metal-binding</keyword>
<dbReference type="RefSeq" id="WP_226585207.1">
    <property type="nucleotide sequence ID" value="NZ_BLAY01000072.1"/>
</dbReference>
<protein>
    <recommendedName>
        <fullName evidence="8">Lignostilbene-alpha,beta-dioxygenase</fullName>
    </recommendedName>
</protein>
<dbReference type="EMBL" id="BLAY01000072">
    <property type="protein sequence ID" value="GET39711.1"/>
    <property type="molecule type" value="Genomic_DNA"/>
</dbReference>
<feature type="binding site" evidence="5">
    <location>
        <position position="286"/>
    </location>
    <ligand>
        <name>Fe cation</name>
        <dbReference type="ChEBI" id="CHEBI:24875"/>
        <note>catalytic</note>
    </ligand>
</feature>
<reference evidence="6" key="1">
    <citation type="submission" date="2019-10" db="EMBL/GenBank/DDBJ databases">
        <title>Draft genome sequece of Microseira wollei NIES-4236.</title>
        <authorList>
            <person name="Yamaguchi H."/>
            <person name="Suzuki S."/>
            <person name="Kawachi M."/>
        </authorList>
    </citation>
    <scope>NUCLEOTIDE SEQUENCE</scope>
    <source>
        <strain evidence="6">NIES-4236</strain>
    </source>
</reference>
<dbReference type="PANTHER" id="PTHR10543:SF89">
    <property type="entry name" value="CAROTENOID 9,10(9',10')-CLEAVAGE DIOXYGENASE 1"/>
    <property type="match status" value="1"/>
</dbReference>
<comment type="cofactor">
    <cofactor evidence="5">
        <name>Fe(2+)</name>
        <dbReference type="ChEBI" id="CHEBI:29033"/>
    </cofactor>
    <text evidence="5">Binds 1 Fe(2+) ion per subunit.</text>
</comment>
<evidence type="ECO:0000256" key="1">
    <source>
        <dbReference type="ARBA" id="ARBA00006787"/>
    </source>
</evidence>
<name>A0AAV3XE18_9CYAN</name>
<comment type="caution">
    <text evidence="6">The sequence shown here is derived from an EMBL/GenBank/DDBJ whole genome shotgun (WGS) entry which is preliminary data.</text>
</comment>
<evidence type="ECO:0000256" key="4">
    <source>
        <dbReference type="ARBA" id="ARBA00023004"/>
    </source>
</evidence>
<gene>
    <name evidence="6" type="ORF">MiSe_44830</name>
</gene>
<proteinExistence type="inferred from homology"/>
<keyword evidence="3" id="KW-0560">Oxidoreductase</keyword>
<keyword evidence="7" id="KW-1185">Reference proteome</keyword>
<evidence type="ECO:0000313" key="7">
    <source>
        <dbReference type="Proteomes" id="UP001050975"/>
    </source>
</evidence>
<feature type="binding site" evidence="5">
    <location>
        <position position="168"/>
    </location>
    <ligand>
        <name>Fe cation</name>
        <dbReference type="ChEBI" id="CHEBI:24875"/>
        <note>catalytic</note>
    </ligand>
</feature>
<organism evidence="6 7">
    <name type="scientific">Microseira wollei NIES-4236</name>
    <dbReference type="NCBI Taxonomy" id="2530354"/>
    <lineage>
        <taxon>Bacteria</taxon>
        <taxon>Bacillati</taxon>
        <taxon>Cyanobacteriota</taxon>
        <taxon>Cyanophyceae</taxon>
        <taxon>Oscillatoriophycideae</taxon>
        <taxon>Aerosakkonematales</taxon>
        <taxon>Aerosakkonemataceae</taxon>
        <taxon>Microseira</taxon>
    </lineage>
</organism>
<dbReference type="GO" id="GO:0010436">
    <property type="term" value="F:carotenoid dioxygenase activity"/>
    <property type="evidence" value="ECO:0007669"/>
    <property type="project" value="TreeGrafter"/>
</dbReference>
<dbReference type="GO" id="GO:0046872">
    <property type="term" value="F:metal ion binding"/>
    <property type="evidence" value="ECO:0007669"/>
    <property type="project" value="UniProtKB-KW"/>
</dbReference>
<evidence type="ECO:0000256" key="3">
    <source>
        <dbReference type="ARBA" id="ARBA00023002"/>
    </source>
</evidence>
<evidence type="ECO:0000256" key="2">
    <source>
        <dbReference type="ARBA" id="ARBA00022723"/>
    </source>
</evidence>